<keyword evidence="6" id="KW-0472">Membrane</keyword>
<gene>
    <name evidence="8" type="ORF">H8792_002535</name>
</gene>
<dbReference type="Gene3D" id="2.40.160.60">
    <property type="entry name" value="Outer membrane protein transport protein (OMPP1/FadL/TodX)"/>
    <property type="match status" value="1"/>
</dbReference>
<evidence type="ECO:0000256" key="7">
    <source>
        <dbReference type="ARBA" id="ARBA00023237"/>
    </source>
</evidence>
<accession>A0ABS0BTN4</accession>
<sequence length="442" mass="47347">MSRLTGLKLAFGLGLGLQATWSFASGFALIEQSASGQGLSYAGAAANAEDASVMWFNPAGLALIKGDQLVGAMHIIKPQLAFSDGGSYSSSAVPGVGGLLELLGVAGGPVSGSGDDGATLAVVPNFYWKKNLGAVDIGFGLNVPYGSHLVYKDNWVGRYQAVETDLKTINLNPAIAARLTPWLAFGAGANVQYVDLVMTQKMDNNLLLNGGAADGDADLTADSLGYGYNLGFMLMPTDSTTIGLSYRSKVEHNAKGKIKYSGITDPLYSMVNVQNGTVNAASDVSLPATAMFSIKQEVGSKLAFLADATWTKWTDYDELVISFDSGQEDLNSRQSFQDSWRYSVGAIYKATSNLTLRSGVAIDHSPVTAPENRSPRTPDSERRWVSIGMGYRFIKSMQLDMAYSHLIGEDADVDYTTDDIHYLVGEYKATVDIFSAQLVWNY</sequence>
<dbReference type="InterPro" id="IPR005017">
    <property type="entry name" value="OMPP1/FadL/TodX"/>
</dbReference>
<evidence type="ECO:0000313" key="8">
    <source>
        <dbReference type="EMBL" id="MBF6057210.1"/>
    </source>
</evidence>
<proteinExistence type="inferred from homology"/>
<evidence type="ECO:0000256" key="1">
    <source>
        <dbReference type="ARBA" id="ARBA00004571"/>
    </source>
</evidence>
<evidence type="ECO:0000256" key="6">
    <source>
        <dbReference type="ARBA" id="ARBA00023136"/>
    </source>
</evidence>
<dbReference type="Proteomes" id="UP001193680">
    <property type="component" value="Unassembled WGS sequence"/>
</dbReference>
<comment type="similarity">
    <text evidence="2">Belongs to the OmpP1/FadL family.</text>
</comment>
<comment type="caution">
    <text evidence="8">The sequence shown here is derived from an EMBL/GenBank/DDBJ whole genome shotgun (WGS) entry which is preliminary data.</text>
</comment>
<evidence type="ECO:0000256" key="4">
    <source>
        <dbReference type="ARBA" id="ARBA00022692"/>
    </source>
</evidence>
<name>A0ABS0BTN4_9GAMM</name>
<evidence type="ECO:0000256" key="3">
    <source>
        <dbReference type="ARBA" id="ARBA00022452"/>
    </source>
</evidence>
<dbReference type="RefSeq" id="WP_194947574.1">
    <property type="nucleotide sequence ID" value="NZ_JACBGI020000002.1"/>
</dbReference>
<evidence type="ECO:0000256" key="5">
    <source>
        <dbReference type="ARBA" id="ARBA00022729"/>
    </source>
</evidence>
<evidence type="ECO:0000256" key="2">
    <source>
        <dbReference type="ARBA" id="ARBA00008163"/>
    </source>
</evidence>
<evidence type="ECO:0000313" key="9">
    <source>
        <dbReference type="Proteomes" id="UP001193680"/>
    </source>
</evidence>
<dbReference type="Pfam" id="PF03349">
    <property type="entry name" value="Toluene_X"/>
    <property type="match status" value="1"/>
</dbReference>
<keyword evidence="5" id="KW-0732">Signal</keyword>
<dbReference type="PANTHER" id="PTHR35093">
    <property type="entry name" value="OUTER MEMBRANE PROTEIN NMB0088-RELATED"/>
    <property type="match status" value="1"/>
</dbReference>
<protein>
    <submittedName>
        <fullName evidence="8">Transporter</fullName>
    </submittedName>
</protein>
<keyword evidence="4" id="KW-0812">Transmembrane</keyword>
<dbReference type="EMBL" id="JACBGI020000002">
    <property type="protein sequence ID" value="MBF6057210.1"/>
    <property type="molecule type" value="Genomic_DNA"/>
</dbReference>
<dbReference type="SUPFAM" id="SSF56935">
    <property type="entry name" value="Porins"/>
    <property type="match status" value="1"/>
</dbReference>
<keyword evidence="9" id="KW-1185">Reference proteome</keyword>
<reference evidence="8 9" key="1">
    <citation type="submission" date="2020-11" db="EMBL/GenBank/DDBJ databases">
        <title>Sulfur oxidizing isolate from Hospital Hole Sinkhole.</title>
        <authorList>
            <person name="Scott K.M."/>
        </authorList>
    </citation>
    <scope>NUCLEOTIDE SEQUENCE [LARGE SCALE GENOMIC DNA]</scope>
    <source>
        <strain evidence="8 9">HH1</strain>
    </source>
</reference>
<dbReference type="PANTHER" id="PTHR35093:SF3">
    <property type="entry name" value="LONG-CHAIN FATTY ACID TRANSPORT PROTEIN"/>
    <property type="match status" value="1"/>
</dbReference>
<organism evidence="8 9">
    <name type="scientific">Thiomicrorhabdus heinhorstiae</name>
    <dbReference type="NCBI Taxonomy" id="2748010"/>
    <lineage>
        <taxon>Bacteria</taxon>
        <taxon>Pseudomonadati</taxon>
        <taxon>Pseudomonadota</taxon>
        <taxon>Gammaproteobacteria</taxon>
        <taxon>Thiotrichales</taxon>
        <taxon>Piscirickettsiaceae</taxon>
        <taxon>Thiomicrorhabdus</taxon>
    </lineage>
</organism>
<comment type="subcellular location">
    <subcellularLocation>
        <location evidence="1">Cell outer membrane</location>
        <topology evidence="1">Multi-pass membrane protein</topology>
    </subcellularLocation>
</comment>
<keyword evidence="7" id="KW-0998">Cell outer membrane</keyword>
<keyword evidence="3" id="KW-1134">Transmembrane beta strand</keyword>